<dbReference type="AlphaFoldDB" id="A0A1T5ECB9"/>
<name>A0A1T5ECB9_9SPHI</name>
<proteinExistence type="predicted"/>
<evidence type="ECO:0000313" key="2">
    <source>
        <dbReference type="Proteomes" id="UP000190150"/>
    </source>
</evidence>
<organism evidence="1 2">
    <name type="scientific">Sphingobacterium nematocida</name>
    <dbReference type="NCBI Taxonomy" id="1513896"/>
    <lineage>
        <taxon>Bacteria</taxon>
        <taxon>Pseudomonadati</taxon>
        <taxon>Bacteroidota</taxon>
        <taxon>Sphingobacteriia</taxon>
        <taxon>Sphingobacteriales</taxon>
        <taxon>Sphingobacteriaceae</taxon>
        <taxon>Sphingobacterium</taxon>
    </lineage>
</organism>
<dbReference type="OrthoDB" id="9860266at2"/>
<sequence>MKKLEKVKFQNSIIGSAKAILCLLFVFVSVFMVKGQENTDNHIKPVIKQKSQQELQAIQGFLASPSASSQSTMKKSAGVTMQKSTAASTVSRGPANNFKGKSKETALMEILLIKNQIFESKDMPTSRKRLNVNSLLDDLKGVLSEEEFSRLTSDQDLLKQLGLFVDETLEKQ</sequence>
<accession>A0A1T5ECB9</accession>
<evidence type="ECO:0000313" key="1">
    <source>
        <dbReference type="EMBL" id="SKB81345.1"/>
    </source>
</evidence>
<protein>
    <submittedName>
        <fullName evidence="1">Uncharacterized protein</fullName>
    </submittedName>
</protein>
<dbReference type="EMBL" id="FUZF01000010">
    <property type="protein sequence ID" value="SKB81345.1"/>
    <property type="molecule type" value="Genomic_DNA"/>
</dbReference>
<gene>
    <name evidence="1" type="ORF">SAMN05660841_02498</name>
</gene>
<dbReference type="RefSeq" id="WP_139375289.1">
    <property type="nucleotide sequence ID" value="NZ_FUZF01000010.1"/>
</dbReference>
<reference evidence="2" key="1">
    <citation type="submission" date="2017-02" db="EMBL/GenBank/DDBJ databases">
        <authorList>
            <person name="Varghese N."/>
            <person name="Submissions S."/>
        </authorList>
    </citation>
    <scope>NUCLEOTIDE SEQUENCE [LARGE SCALE GENOMIC DNA]</scope>
    <source>
        <strain evidence="2">DSM 24091</strain>
    </source>
</reference>
<dbReference type="Proteomes" id="UP000190150">
    <property type="component" value="Unassembled WGS sequence"/>
</dbReference>
<keyword evidence="2" id="KW-1185">Reference proteome</keyword>